<comment type="catalytic activity">
    <reaction evidence="17 18">
        <text>L-seryl-[protein] + ATP = O-phospho-L-seryl-[protein] + ADP + H(+)</text>
        <dbReference type="Rhea" id="RHEA:17989"/>
        <dbReference type="Rhea" id="RHEA-COMP:9863"/>
        <dbReference type="Rhea" id="RHEA-COMP:11604"/>
        <dbReference type="ChEBI" id="CHEBI:15378"/>
        <dbReference type="ChEBI" id="CHEBI:29999"/>
        <dbReference type="ChEBI" id="CHEBI:30616"/>
        <dbReference type="ChEBI" id="CHEBI:83421"/>
        <dbReference type="ChEBI" id="CHEBI:456216"/>
        <dbReference type="EC" id="2.7.11.1"/>
    </reaction>
</comment>
<dbReference type="FunFam" id="2.90.10.30:FF:000001">
    <property type="entry name" value="Serine/threonine-protein kinase"/>
    <property type="match status" value="1"/>
</dbReference>
<feature type="domain" description="Protein kinase" evidence="22">
    <location>
        <begin position="515"/>
        <end position="789"/>
    </location>
</feature>
<dbReference type="InterPro" id="IPR000742">
    <property type="entry name" value="EGF"/>
</dbReference>
<organism evidence="25 26">
    <name type="scientific">Parasponia andersonii</name>
    <name type="common">Sponia andersonii</name>
    <dbReference type="NCBI Taxonomy" id="3476"/>
    <lineage>
        <taxon>Eukaryota</taxon>
        <taxon>Viridiplantae</taxon>
        <taxon>Streptophyta</taxon>
        <taxon>Embryophyta</taxon>
        <taxon>Tracheophyta</taxon>
        <taxon>Spermatophyta</taxon>
        <taxon>Magnoliopsida</taxon>
        <taxon>eudicotyledons</taxon>
        <taxon>Gunneridae</taxon>
        <taxon>Pentapetalae</taxon>
        <taxon>rosids</taxon>
        <taxon>fabids</taxon>
        <taxon>Rosales</taxon>
        <taxon>Cannabaceae</taxon>
        <taxon>Parasponia</taxon>
    </lineage>
</organism>
<dbReference type="InterPro" id="IPR036426">
    <property type="entry name" value="Bulb-type_lectin_dom_sf"/>
</dbReference>
<dbReference type="STRING" id="3476.A0A2P5D8S0"/>
<dbReference type="CDD" id="cd00053">
    <property type="entry name" value="EGF"/>
    <property type="match status" value="1"/>
</dbReference>
<evidence type="ECO:0000256" key="6">
    <source>
        <dbReference type="ARBA" id="ARBA00022729"/>
    </source>
</evidence>
<comment type="caution">
    <text evidence="19">Lacks conserved residue(s) required for the propagation of feature annotation.</text>
</comment>
<dbReference type="PROSITE" id="PS50011">
    <property type="entry name" value="PROTEIN_KINASE_DOM"/>
    <property type="match status" value="1"/>
</dbReference>
<keyword evidence="4 18" id="KW-0808">Transferase</keyword>
<dbReference type="OrthoDB" id="1930390at2759"/>
<dbReference type="GO" id="GO:0005524">
    <property type="term" value="F:ATP binding"/>
    <property type="evidence" value="ECO:0007669"/>
    <property type="project" value="UniProtKB-KW"/>
</dbReference>
<dbReference type="FunFam" id="3.30.200.20:FF:000059">
    <property type="entry name" value="S-receptor-like serine/threonine-protein kinase"/>
    <property type="match status" value="1"/>
</dbReference>
<sequence length="804" mass="90346">MPFLLPSLLFSLLFVPLFVVLAQTNGLVRVGDSLTAGDRDAWWLSPTKDFAFGFLQVDNDDFLLSIWYFKLPERTVVWNANGTNPAPRGSKVELTADSGLVLTNPQGDQELWISEFEGTAAVRHGVMWATGNFVLLDANSTIIWESFKHPTDTLLPSQIMEIGGMLSSRQSSSNFLLGRFQFGLLDDGNAVLKLINLPNYSPSITYYESGTTDPFNETNSAGYQVIFHAQGYLYVLRRNGNKSYITRPEDAVSLSRYYLRATLSFHGVLSLSYHPKNSTGDSSWKIKKAIPDDICVDLVVPRGMGTGPCGYNGICKLNNDGTPSCKCPPGYSFLHPINKYGGCRPDSSQFCDGGWTSIAIKVAELPQTDWPESDYEYIEACDIDECKKKCLLDCHCAGAIYSYKDGNCWKKRLPLSNGRESKQLNHLMAFVKFRNLTVSESRLTLNRMQQNYLLLAVLMLLGASIFVNFVVVASAVYLGFLFYYNKFIGICRHHATSVKSTLRQFTYKELTEATNDFEEELGRGSCGIVFRGETELGTVAVKVLDRLFGENDKDFQAEVNIIGQTHHKNLVRLLGYCDEEKHRLLLYEFMSNGTLASYLFEGPKPSWCQRAQIAFGIARGLIYLHEECITQIIHCDIKPQNVLLDECYNARISDFGLAKLLGLSQTHTYKTSIRGTKGYIAPDWFRSAPVSVKVDVYSFGVLLLEIVCCRRNDDVWKVCGEGEREVLTEWAYECYRDGRLQGLVENDIEAMSEIKMVERFVKVAFWCLQEDPSIRPTMKKVLLMLEGILQVSPPPTPCSSTSIS</sequence>
<evidence type="ECO:0000256" key="17">
    <source>
        <dbReference type="ARBA" id="ARBA00048679"/>
    </source>
</evidence>
<dbReference type="SUPFAM" id="SSF56112">
    <property type="entry name" value="Protein kinase-like (PK-like)"/>
    <property type="match status" value="1"/>
</dbReference>
<evidence type="ECO:0000313" key="25">
    <source>
        <dbReference type="EMBL" id="PON69709.1"/>
    </source>
</evidence>
<name>A0A2P5D8S0_PARAD</name>
<dbReference type="InterPro" id="IPR000719">
    <property type="entry name" value="Prot_kinase_dom"/>
</dbReference>
<comment type="catalytic activity">
    <reaction evidence="16 18">
        <text>L-threonyl-[protein] + ATP = O-phospho-L-threonyl-[protein] + ADP + H(+)</text>
        <dbReference type="Rhea" id="RHEA:46608"/>
        <dbReference type="Rhea" id="RHEA-COMP:11060"/>
        <dbReference type="Rhea" id="RHEA-COMP:11605"/>
        <dbReference type="ChEBI" id="CHEBI:15378"/>
        <dbReference type="ChEBI" id="CHEBI:30013"/>
        <dbReference type="ChEBI" id="CHEBI:30616"/>
        <dbReference type="ChEBI" id="CHEBI:61977"/>
        <dbReference type="ChEBI" id="CHEBI:456216"/>
        <dbReference type="EC" id="2.7.11.1"/>
    </reaction>
</comment>
<evidence type="ECO:0000256" key="5">
    <source>
        <dbReference type="ARBA" id="ARBA00022692"/>
    </source>
</evidence>
<dbReference type="PANTHER" id="PTHR47976:SF15">
    <property type="entry name" value="G-TYPE LECTIN S-RECEPTOR-LIKE SERINE_THREONINE-PROTEIN KINASE RLK1"/>
    <property type="match status" value="1"/>
</dbReference>
<evidence type="ECO:0000256" key="1">
    <source>
        <dbReference type="ARBA" id="ARBA00004479"/>
    </source>
</evidence>
<keyword evidence="14 25" id="KW-0675">Receptor</keyword>
<evidence type="ECO:0000259" key="23">
    <source>
        <dbReference type="PROSITE" id="PS50026"/>
    </source>
</evidence>
<keyword evidence="2 18" id="KW-0723">Serine/threonine-protein kinase</keyword>
<dbReference type="GO" id="GO:0106310">
    <property type="term" value="F:protein serine kinase activity"/>
    <property type="evidence" value="ECO:0007669"/>
    <property type="project" value="RHEA"/>
</dbReference>
<dbReference type="Gene3D" id="1.10.510.10">
    <property type="entry name" value="Transferase(Phosphotransferase) domain 1"/>
    <property type="match status" value="1"/>
</dbReference>
<dbReference type="InterPro" id="IPR051343">
    <property type="entry name" value="G-type_lectin_kinases/EP1-like"/>
</dbReference>
<dbReference type="EMBL" id="JXTB01000054">
    <property type="protein sequence ID" value="PON69709.1"/>
    <property type="molecule type" value="Genomic_DNA"/>
</dbReference>
<keyword evidence="26" id="KW-1185">Reference proteome</keyword>
<evidence type="ECO:0000256" key="10">
    <source>
        <dbReference type="ARBA" id="ARBA00022840"/>
    </source>
</evidence>
<dbReference type="GO" id="GO:0004674">
    <property type="term" value="F:protein serine/threonine kinase activity"/>
    <property type="evidence" value="ECO:0007669"/>
    <property type="project" value="UniProtKB-KW"/>
</dbReference>
<dbReference type="GO" id="GO:0016020">
    <property type="term" value="C:membrane"/>
    <property type="evidence" value="ECO:0007669"/>
    <property type="project" value="UniProtKB-SubCell"/>
</dbReference>
<evidence type="ECO:0000256" key="20">
    <source>
        <dbReference type="SAM" id="Phobius"/>
    </source>
</evidence>
<evidence type="ECO:0000256" key="14">
    <source>
        <dbReference type="ARBA" id="ARBA00023170"/>
    </source>
</evidence>
<keyword evidence="12 20" id="KW-0472">Membrane</keyword>
<evidence type="ECO:0000256" key="21">
    <source>
        <dbReference type="SAM" id="SignalP"/>
    </source>
</evidence>
<dbReference type="Gene3D" id="2.90.10.30">
    <property type="match status" value="1"/>
</dbReference>
<evidence type="ECO:0000256" key="2">
    <source>
        <dbReference type="ARBA" id="ARBA00022527"/>
    </source>
</evidence>
<dbReference type="InterPro" id="IPR001480">
    <property type="entry name" value="Bulb-type_lectin_dom"/>
</dbReference>
<comment type="similarity">
    <text evidence="18">Belongs to the protein kinase superfamily. Ser/Thr protein kinase family.</text>
</comment>
<dbReference type="FunFam" id="2.90.10.10:FF:000013">
    <property type="entry name" value="G-type lectin S-receptor-like serine/threonine-protein kinase LECRK1"/>
    <property type="match status" value="1"/>
</dbReference>
<feature type="domain" description="EGF-like" evidence="23">
    <location>
        <begin position="291"/>
        <end position="337"/>
    </location>
</feature>
<dbReference type="SUPFAM" id="SSF51110">
    <property type="entry name" value="alpha-D-mannose-specific plant lectins"/>
    <property type="match status" value="1"/>
</dbReference>
<dbReference type="Pfam" id="PF00069">
    <property type="entry name" value="Pkinase"/>
    <property type="match status" value="1"/>
</dbReference>
<evidence type="ECO:0000256" key="15">
    <source>
        <dbReference type="ARBA" id="ARBA00023180"/>
    </source>
</evidence>
<dbReference type="AlphaFoldDB" id="A0A2P5D8S0"/>
<dbReference type="Pfam" id="PF01453">
    <property type="entry name" value="B_lectin"/>
    <property type="match status" value="1"/>
</dbReference>
<dbReference type="PROSITE" id="PS50927">
    <property type="entry name" value="BULB_LECTIN"/>
    <property type="match status" value="1"/>
</dbReference>
<evidence type="ECO:0000256" key="7">
    <source>
        <dbReference type="ARBA" id="ARBA00022734"/>
    </source>
</evidence>
<evidence type="ECO:0000256" key="19">
    <source>
        <dbReference type="PROSITE-ProRule" id="PRU00076"/>
    </source>
</evidence>
<keyword evidence="7" id="KW-0430">Lectin</keyword>
<keyword evidence="5 20" id="KW-0812">Transmembrane</keyword>
<dbReference type="SMART" id="SM00220">
    <property type="entry name" value="S_TKc"/>
    <property type="match status" value="1"/>
</dbReference>
<gene>
    <name evidence="25" type="ORF">PanWU01x14_084930</name>
</gene>
<evidence type="ECO:0000256" key="11">
    <source>
        <dbReference type="ARBA" id="ARBA00022989"/>
    </source>
</evidence>
<evidence type="ECO:0000256" key="16">
    <source>
        <dbReference type="ARBA" id="ARBA00047899"/>
    </source>
</evidence>
<evidence type="ECO:0000256" key="9">
    <source>
        <dbReference type="ARBA" id="ARBA00022777"/>
    </source>
</evidence>
<dbReference type="PROSITE" id="PS50026">
    <property type="entry name" value="EGF_3"/>
    <property type="match status" value="1"/>
</dbReference>
<dbReference type="PROSITE" id="PS00108">
    <property type="entry name" value="PROTEIN_KINASE_ST"/>
    <property type="match status" value="1"/>
</dbReference>
<feature type="signal peptide" evidence="21">
    <location>
        <begin position="1"/>
        <end position="22"/>
    </location>
</feature>
<keyword evidence="15" id="KW-0325">Glycoprotein</keyword>
<dbReference type="EC" id="2.7.11.1" evidence="18"/>
<evidence type="ECO:0000256" key="8">
    <source>
        <dbReference type="ARBA" id="ARBA00022741"/>
    </source>
</evidence>
<dbReference type="GO" id="GO:0030246">
    <property type="term" value="F:carbohydrate binding"/>
    <property type="evidence" value="ECO:0007669"/>
    <property type="project" value="UniProtKB-KW"/>
</dbReference>
<evidence type="ECO:0000256" key="13">
    <source>
        <dbReference type="ARBA" id="ARBA00023157"/>
    </source>
</evidence>
<dbReference type="SMART" id="SM00108">
    <property type="entry name" value="B_lectin"/>
    <property type="match status" value="1"/>
</dbReference>
<evidence type="ECO:0000313" key="26">
    <source>
        <dbReference type="Proteomes" id="UP000237105"/>
    </source>
</evidence>
<dbReference type="Proteomes" id="UP000237105">
    <property type="component" value="Unassembled WGS sequence"/>
</dbReference>
<dbReference type="FunFam" id="1.10.510.10:FF:000237">
    <property type="entry name" value="G-type lectin S-receptor-like serine/threonine-protein kinase"/>
    <property type="match status" value="1"/>
</dbReference>
<proteinExistence type="inferred from homology"/>
<comment type="subcellular location">
    <subcellularLocation>
        <location evidence="1">Membrane</location>
        <topology evidence="1">Single-pass type I membrane protein</topology>
    </subcellularLocation>
</comment>
<dbReference type="PIRSF" id="PIRSF000641">
    <property type="entry name" value="SRK"/>
    <property type="match status" value="1"/>
</dbReference>
<keyword evidence="10 18" id="KW-0067">ATP-binding</keyword>
<dbReference type="InterPro" id="IPR024171">
    <property type="entry name" value="SRK-like_kinase"/>
</dbReference>
<dbReference type="PANTHER" id="PTHR47976">
    <property type="entry name" value="G-TYPE LECTIN S-RECEPTOR-LIKE SERINE/THREONINE-PROTEIN KINASE SD2-5"/>
    <property type="match status" value="1"/>
</dbReference>
<evidence type="ECO:0000256" key="12">
    <source>
        <dbReference type="ARBA" id="ARBA00023136"/>
    </source>
</evidence>
<reference evidence="26" key="1">
    <citation type="submission" date="2016-06" db="EMBL/GenBank/DDBJ databases">
        <title>Parallel loss of symbiosis genes in relatives of nitrogen-fixing non-legume Parasponia.</title>
        <authorList>
            <person name="Van Velzen R."/>
            <person name="Holmer R."/>
            <person name="Bu F."/>
            <person name="Rutten L."/>
            <person name="Van Zeijl A."/>
            <person name="Liu W."/>
            <person name="Santuari L."/>
            <person name="Cao Q."/>
            <person name="Sharma T."/>
            <person name="Shen D."/>
            <person name="Roswanjaya Y."/>
            <person name="Wardhani T."/>
            <person name="Kalhor M.S."/>
            <person name="Jansen J."/>
            <person name="Van den Hoogen J."/>
            <person name="Gungor B."/>
            <person name="Hartog M."/>
            <person name="Hontelez J."/>
            <person name="Verver J."/>
            <person name="Yang W.-C."/>
            <person name="Schijlen E."/>
            <person name="Repin R."/>
            <person name="Schilthuizen M."/>
            <person name="Schranz E."/>
            <person name="Heidstra R."/>
            <person name="Miyata K."/>
            <person name="Fedorova E."/>
            <person name="Kohlen W."/>
            <person name="Bisseling T."/>
            <person name="Smit S."/>
            <person name="Geurts R."/>
        </authorList>
    </citation>
    <scope>NUCLEOTIDE SEQUENCE [LARGE SCALE GENOMIC DNA]</scope>
    <source>
        <strain evidence="26">cv. WU1-14</strain>
    </source>
</reference>
<evidence type="ECO:0000256" key="3">
    <source>
        <dbReference type="ARBA" id="ARBA00022536"/>
    </source>
</evidence>
<evidence type="ECO:0000256" key="18">
    <source>
        <dbReference type="PIRNR" id="PIRNR000641"/>
    </source>
</evidence>
<keyword evidence="11 20" id="KW-1133">Transmembrane helix</keyword>
<comment type="caution">
    <text evidence="25">The sequence shown here is derived from an EMBL/GenBank/DDBJ whole genome shotgun (WGS) entry which is preliminary data.</text>
</comment>
<accession>A0A2P5D8S0</accession>
<evidence type="ECO:0000256" key="4">
    <source>
        <dbReference type="ARBA" id="ARBA00022679"/>
    </source>
</evidence>
<evidence type="ECO:0000259" key="24">
    <source>
        <dbReference type="PROSITE" id="PS50927"/>
    </source>
</evidence>
<feature type="domain" description="Bulb-type lectin" evidence="24">
    <location>
        <begin position="19"/>
        <end position="148"/>
    </location>
</feature>
<dbReference type="Gene3D" id="3.30.200.20">
    <property type="entry name" value="Phosphorylase Kinase, domain 1"/>
    <property type="match status" value="1"/>
</dbReference>
<feature type="chain" id="PRO_5015190402" description="Receptor-like serine/threonine-protein kinase" evidence="21">
    <location>
        <begin position="23"/>
        <end position="804"/>
    </location>
</feature>
<keyword evidence="13" id="KW-1015">Disulfide bond</keyword>
<keyword evidence="9 18" id="KW-0418">Kinase</keyword>
<keyword evidence="6 21" id="KW-0732">Signal</keyword>
<keyword evidence="3 19" id="KW-0245">EGF-like domain</keyword>
<dbReference type="InterPro" id="IPR008271">
    <property type="entry name" value="Ser/Thr_kinase_AS"/>
</dbReference>
<evidence type="ECO:0000259" key="22">
    <source>
        <dbReference type="PROSITE" id="PS50011"/>
    </source>
</evidence>
<dbReference type="Gene3D" id="2.90.10.10">
    <property type="entry name" value="Bulb-type lectin domain"/>
    <property type="match status" value="1"/>
</dbReference>
<keyword evidence="8 18" id="KW-0547">Nucleotide-binding</keyword>
<feature type="transmembrane region" description="Helical" evidence="20">
    <location>
        <begin position="452"/>
        <end position="484"/>
    </location>
</feature>
<dbReference type="InterPro" id="IPR011009">
    <property type="entry name" value="Kinase-like_dom_sf"/>
</dbReference>
<protein>
    <recommendedName>
        <fullName evidence="18">Receptor-like serine/threonine-protein kinase</fullName>
        <ecNumber evidence="18">2.7.11.1</ecNumber>
    </recommendedName>
</protein>